<comment type="caution">
    <text evidence="3">The sequence shown here is derived from an EMBL/GenBank/DDBJ whole genome shotgun (WGS) entry which is preliminary data.</text>
</comment>
<gene>
    <name evidence="3" type="ORF">KTO63_00345</name>
</gene>
<evidence type="ECO:0008006" key="5">
    <source>
        <dbReference type="Google" id="ProtNLM"/>
    </source>
</evidence>
<feature type="region of interest" description="Disordered" evidence="1">
    <location>
        <begin position="18"/>
        <end position="50"/>
    </location>
</feature>
<feature type="compositionally biased region" description="Pro residues" evidence="1">
    <location>
        <begin position="20"/>
        <end position="34"/>
    </location>
</feature>
<dbReference type="Proteomes" id="UP000812270">
    <property type="component" value="Unassembled WGS sequence"/>
</dbReference>
<evidence type="ECO:0000313" key="4">
    <source>
        <dbReference type="Proteomes" id="UP000812270"/>
    </source>
</evidence>
<accession>A0A9E2S5D0</accession>
<sequence>MKQIATLLLACSLSFAHAQTPPPTQPPPTQPPPATVQYVNPAPVQPRQTPPAAVPKISLNVLGGYVFGDNVSTDKFYGNVNGGFQWQAGLEFGLKKMYGLELYYVRQDTHIDVENYGVTPKQTFSAGINYILLGGKRYSYIKSETLMAWYGVSLGAAFGNNEDGDGSYSKFAWGLRLGLKAKPNKESKIGFLFQAQLLSAVQAAGGGIYFGTGGVGTGVSTYSTIYQFGLSGGISIALK</sequence>
<dbReference type="AlphaFoldDB" id="A0A9E2S5D0"/>
<name>A0A9E2S5D0_9BACT</name>
<evidence type="ECO:0000256" key="2">
    <source>
        <dbReference type="SAM" id="SignalP"/>
    </source>
</evidence>
<proteinExistence type="predicted"/>
<evidence type="ECO:0000256" key="1">
    <source>
        <dbReference type="SAM" id="MobiDB-lite"/>
    </source>
</evidence>
<organism evidence="3 4">
    <name type="scientific">Pinibacter aurantiacus</name>
    <dbReference type="NCBI Taxonomy" id="2851599"/>
    <lineage>
        <taxon>Bacteria</taxon>
        <taxon>Pseudomonadati</taxon>
        <taxon>Bacteroidota</taxon>
        <taxon>Chitinophagia</taxon>
        <taxon>Chitinophagales</taxon>
        <taxon>Chitinophagaceae</taxon>
        <taxon>Pinibacter</taxon>
    </lineage>
</organism>
<keyword evidence="4" id="KW-1185">Reference proteome</keyword>
<feature type="chain" id="PRO_5039242958" description="Porin family protein" evidence="2">
    <location>
        <begin position="19"/>
        <end position="239"/>
    </location>
</feature>
<keyword evidence="2" id="KW-0732">Signal</keyword>
<protein>
    <recommendedName>
        <fullName evidence="5">Porin family protein</fullName>
    </recommendedName>
</protein>
<dbReference type="EMBL" id="JAHSPG010000001">
    <property type="protein sequence ID" value="MBV4355573.1"/>
    <property type="molecule type" value="Genomic_DNA"/>
</dbReference>
<reference evidence="3" key="1">
    <citation type="submission" date="2021-06" db="EMBL/GenBank/DDBJ databases">
        <authorList>
            <person name="Huq M.A."/>
        </authorList>
    </citation>
    <scope>NUCLEOTIDE SEQUENCE</scope>
    <source>
        <strain evidence="3">MAH-26</strain>
    </source>
</reference>
<evidence type="ECO:0000313" key="3">
    <source>
        <dbReference type="EMBL" id="MBV4355573.1"/>
    </source>
</evidence>
<dbReference type="RefSeq" id="WP_217789127.1">
    <property type="nucleotide sequence ID" value="NZ_JAHSPG010000001.1"/>
</dbReference>
<feature type="signal peptide" evidence="2">
    <location>
        <begin position="1"/>
        <end position="18"/>
    </location>
</feature>